<protein>
    <submittedName>
        <fullName evidence="2">Uncharacterized protein</fullName>
    </submittedName>
</protein>
<reference evidence="2 3" key="1">
    <citation type="submission" date="2019-03" db="EMBL/GenBank/DDBJ databases">
        <title>First draft genome of Liparis tanakae, snailfish: a comprehensive survey of snailfish specific genes.</title>
        <authorList>
            <person name="Kim W."/>
            <person name="Song I."/>
            <person name="Jeong J.-H."/>
            <person name="Kim D."/>
            <person name="Kim S."/>
            <person name="Ryu S."/>
            <person name="Song J.Y."/>
            <person name="Lee S.K."/>
        </authorList>
    </citation>
    <scope>NUCLEOTIDE SEQUENCE [LARGE SCALE GENOMIC DNA]</scope>
    <source>
        <tissue evidence="2">Muscle</tissue>
    </source>
</reference>
<feature type="region of interest" description="Disordered" evidence="1">
    <location>
        <begin position="68"/>
        <end position="93"/>
    </location>
</feature>
<gene>
    <name evidence="2" type="ORF">EYF80_039963</name>
</gene>
<proteinExistence type="predicted"/>
<sequence>MAAGYRVALRRERAPLCSRPRTAAALRNAGLTPPVLSHTGRSRHAAAFISQPSGSRITLLTTTEDFTSAFPAAPPRPGRAEEEQHLLSLFPLH</sequence>
<evidence type="ECO:0000313" key="3">
    <source>
        <dbReference type="Proteomes" id="UP000314294"/>
    </source>
</evidence>
<dbReference type="AlphaFoldDB" id="A0A4Z2G8G5"/>
<accession>A0A4Z2G8G5</accession>
<dbReference type="Proteomes" id="UP000314294">
    <property type="component" value="Unassembled WGS sequence"/>
</dbReference>
<evidence type="ECO:0000256" key="1">
    <source>
        <dbReference type="SAM" id="MobiDB-lite"/>
    </source>
</evidence>
<evidence type="ECO:0000313" key="2">
    <source>
        <dbReference type="EMBL" id="TNN49809.1"/>
    </source>
</evidence>
<comment type="caution">
    <text evidence="2">The sequence shown here is derived from an EMBL/GenBank/DDBJ whole genome shotgun (WGS) entry which is preliminary data.</text>
</comment>
<organism evidence="2 3">
    <name type="scientific">Liparis tanakae</name>
    <name type="common">Tanaka's snailfish</name>
    <dbReference type="NCBI Taxonomy" id="230148"/>
    <lineage>
        <taxon>Eukaryota</taxon>
        <taxon>Metazoa</taxon>
        <taxon>Chordata</taxon>
        <taxon>Craniata</taxon>
        <taxon>Vertebrata</taxon>
        <taxon>Euteleostomi</taxon>
        <taxon>Actinopterygii</taxon>
        <taxon>Neopterygii</taxon>
        <taxon>Teleostei</taxon>
        <taxon>Neoteleostei</taxon>
        <taxon>Acanthomorphata</taxon>
        <taxon>Eupercaria</taxon>
        <taxon>Perciformes</taxon>
        <taxon>Cottioidei</taxon>
        <taxon>Cottales</taxon>
        <taxon>Liparidae</taxon>
        <taxon>Liparis</taxon>
    </lineage>
</organism>
<name>A0A4Z2G8G5_9TELE</name>
<keyword evidence="3" id="KW-1185">Reference proteome</keyword>
<dbReference type="EMBL" id="SRLO01000640">
    <property type="protein sequence ID" value="TNN49809.1"/>
    <property type="molecule type" value="Genomic_DNA"/>
</dbReference>